<dbReference type="EMBL" id="SOBT01000009">
    <property type="protein sequence ID" value="TDU28272.1"/>
    <property type="molecule type" value="Genomic_DNA"/>
</dbReference>
<feature type="active site" evidence="9">
    <location>
        <position position="319"/>
    </location>
</feature>
<keyword evidence="1 9" id="KW-1003">Cell membrane</keyword>
<dbReference type="Gene3D" id="3.30.870.10">
    <property type="entry name" value="Endonuclease Chain A"/>
    <property type="match status" value="2"/>
</dbReference>
<dbReference type="GO" id="GO:0008808">
    <property type="term" value="F:cardiolipin synthase activity"/>
    <property type="evidence" value="ECO:0007669"/>
    <property type="project" value="InterPro"/>
</dbReference>
<evidence type="ECO:0000256" key="10">
    <source>
        <dbReference type="SAM" id="MobiDB-lite"/>
    </source>
</evidence>
<dbReference type="HAMAP" id="MF_01917">
    <property type="entry name" value="Cardiolipin_synth_ClsB"/>
    <property type="match status" value="1"/>
</dbReference>
<dbReference type="InterPro" id="IPR030872">
    <property type="entry name" value="Cardiolipin_synth_ClsB"/>
</dbReference>
<dbReference type="NCBIfam" id="NF008427">
    <property type="entry name" value="PRK11263.1"/>
    <property type="match status" value="1"/>
</dbReference>
<evidence type="ECO:0000256" key="5">
    <source>
        <dbReference type="ARBA" id="ARBA00023098"/>
    </source>
</evidence>
<evidence type="ECO:0000256" key="7">
    <source>
        <dbReference type="ARBA" id="ARBA00023209"/>
    </source>
</evidence>
<keyword evidence="2 9" id="KW-0444">Lipid biosynthesis</keyword>
<reference evidence="12 13" key="1">
    <citation type="submission" date="2019-03" db="EMBL/GenBank/DDBJ databases">
        <title>Genomic Encyclopedia of Type Strains, Phase IV (KMG-IV): sequencing the most valuable type-strain genomes for metagenomic binning, comparative biology and taxonomic classification.</title>
        <authorList>
            <person name="Goeker M."/>
        </authorList>
    </citation>
    <scope>NUCLEOTIDE SEQUENCE [LARGE SCALE GENOMIC DNA]</scope>
    <source>
        <strain evidence="12 13">DSM 26377</strain>
    </source>
</reference>
<organism evidence="12 13">
    <name type="scientific">Panacagrimonas perspica</name>
    <dbReference type="NCBI Taxonomy" id="381431"/>
    <lineage>
        <taxon>Bacteria</taxon>
        <taxon>Pseudomonadati</taxon>
        <taxon>Pseudomonadota</taxon>
        <taxon>Gammaproteobacteria</taxon>
        <taxon>Nevskiales</taxon>
        <taxon>Nevskiaceae</taxon>
        <taxon>Panacagrimonas</taxon>
    </lineage>
</organism>
<evidence type="ECO:0000313" key="12">
    <source>
        <dbReference type="EMBL" id="TDU28272.1"/>
    </source>
</evidence>
<feature type="active site" evidence="9">
    <location>
        <position position="312"/>
    </location>
</feature>
<comment type="catalytic activity">
    <reaction evidence="9">
        <text>2 a 1,2-diacyl-sn-glycero-3-phospho-(1'-sn-glycerol) = a cardiolipin + glycerol</text>
        <dbReference type="Rhea" id="RHEA:31451"/>
        <dbReference type="ChEBI" id="CHEBI:17754"/>
        <dbReference type="ChEBI" id="CHEBI:62237"/>
        <dbReference type="ChEBI" id="CHEBI:64716"/>
    </reaction>
</comment>
<keyword evidence="8 9" id="KW-1208">Phospholipid metabolism</keyword>
<dbReference type="InterPro" id="IPR001736">
    <property type="entry name" value="PLipase_D/transphosphatidylase"/>
</dbReference>
<gene>
    <name evidence="9" type="primary">clsB</name>
    <name evidence="12" type="ORF">DFR24_2639</name>
</gene>
<dbReference type="SUPFAM" id="SSF56024">
    <property type="entry name" value="Phospholipase D/nuclease"/>
    <property type="match status" value="2"/>
</dbReference>
<dbReference type="PANTHER" id="PTHR21248">
    <property type="entry name" value="CARDIOLIPIN SYNTHASE"/>
    <property type="match status" value="1"/>
</dbReference>
<comment type="function">
    <text evidence="9">Catalyzes the phosphatidyl group transfer from one phosphatidylglycerol molecule to another to form cardiolipin (CL) (diphosphatidylglycerol) and glycerol.</text>
</comment>
<dbReference type="EC" id="2.7.8.-" evidence="9"/>
<comment type="subcellular location">
    <subcellularLocation>
        <location evidence="9">Cell membrane</location>
        <topology evidence="9">Peripheral membrane protein</topology>
    </subcellularLocation>
</comment>
<evidence type="ECO:0000256" key="1">
    <source>
        <dbReference type="ARBA" id="ARBA00022475"/>
    </source>
</evidence>
<accession>A0A4R7P4A4</accession>
<name>A0A4R7P4A4_9GAMM</name>
<comment type="caution">
    <text evidence="12">The sequence shown here is derived from an EMBL/GenBank/DDBJ whole genome shotgun (WGS) entry which is preliminary data.</text>
</comment>
<evidence type="ECO:0000256" key="3">
    <source>
        <dbReference type="ARBA" id="ARBA00022679"/>
    </source>
</evidence>
<keyword evidence="7 9" id="KW-0594">Phospholipid biosynthesis</keyword>
<keyword evidence="5 9" id="KW-0443">Lipid metabolism</keyword>
<evidence type="ECO:0000256" key="6">
    <source>
        <dbReference type="ARBA" id="ARBA00023136"/>
    </source>
</evidence>
<dbReference type="PANTHER" id="PTHR21248:SF23">
    <property type="entry name" value="CARDIOLIPIN SYNTHASE B"/>
    <property type="match status" value="1"/>
</dbReference>
<dbReference type="InterPro" id="IPR025202">
    <property type="entry name" value="PLD-like_dom"/>
</dbReference>
<keyword evidence="6 9" id="KW-0472">Membrane</keyword>
<feature type="active site" evidence="9">
    <location>
        <position position="314"/>
    </location>
</feature>
<sequence length="436" mass="49795">MNTVTTATHRKPGAADDGPGTWTYGNDVRLLVNGEEYYPAVFAAMNEASTEILLESFLVFDDEVGRELKKVLEDAARRGVRVVATIDHYGSPDLPREFITELIDAGVDFRYFDPQPRLMGVRTNMFRRLHRKIVVVDRQRAFVGGINYSIDHLRKHGAESKQDYAVELKGPIVEHFRLLVEGLLNNRPFPRNKPWWRSRVSPVSSDRAMEKGVPALAVWRDNDRHKDDIELHYRSAIRQAKKDILIANAYFFPGYRLVRDMRRAARRGVRVRLVLQGGSADKALPTYAARSLYRYLARAGVAVYEYCERPLHGKVAVIDDEWATVGSSNLDPSSLSLNLEANVITHHAGFASLLRDEIETLIEHHCLSIERKDFHEEAAWRRWAGFVVFHLMRQFPYWDRWLPHREQPILPATKAVELAPPPEPPAESVDATATRA</sequence>
<feature type="active site" evidence="9">
    <location>
        <position position="132"/>
    </location>
</feature>
<dbReference type="PROSITE" id="PS50035">
    <property type="entry name" value="PLD"/>
    <property type="match status" value="2"/>
</dbReference>
<keyword evidence="4" id="KW-0677">Repeat</keyword>
<feature type="active site" evidence="9">
    <location>
        <position position="130"/>
    </location>
</feature>
<evidence type="ECO:0000256" key="4">
    <source>
        <dbReference type="ARBA" id="ARBA00022737"/>
    </source>
</evidence>
<evidence type="ECO:0000256" key="8">
    <source>
        <dbReference type="ARBA" id="ARBA00023264"/>
    </source>
</evidence>
<dbReference type="AlphaFoldDB" id="A0A4R7P4A4"/>
<evidence type="ECO:0000256" key="2">
    <source>
        <dbReference type="ARBA" id="ARBA00022516"/>
    </source>
</evidence>
<dbReference type="GO" id="GO:0005886">
    <property type="term" value="C:plasma membrane"/>
    <property type="evidence" value="ECO:0007669"/>
    <property type="project" value="UniProtKB-SubCell"/>
</dbReference>
<feature type="active site" evidence="9">
    <location>
        <position position="137"/>
    </location>
</feature>
<comment type="similarity">
    <text evidence="9">Belongs to the phospholipase D family. Cardiolipin synthase subfamily. ClsB sub-subfamily.</text>
</comment>
<proteinExistence type="inferred from homology"/>
<dbReference type="Proteomes" id="UP000295341">
    <property type="component" value="Unassembled WGS sequence"/>
</dbReference>
<dbReference type="CDD" id="cd09110">
    <property type="entry name" value="PLDc_CLS_1"/>
    <property type="match status" value="1"/>
</dbReference>
<dbReference type="GO" id="GO:0032049">
    <property type="term" value="P:cardiolipin biosynthetic process"/>
    <property type="evidence" value="ECO:0007669"/>
    <property type="project" value="InterPro"/>
</dbReference>
<evidence type="ECO:0000256" key="9">
    <source>
        <dbReference type="HAMAP-Rule" id="MF_01917"/>
    </source>
</evidence>
<evidence type="ECO:0000313" key="13">
    <source>
        <dbReference type="Proteomes" id="UP000295341"/>
    </source>
</evidence>
<feature type="domain" description="PLD phosphodiesterase" evidence="11">
    <location>
        <begin position="125"/>
        <end position="152"/>
    </location>
</feature>
<dbReference type="Pfam" id="PF13091">
    <property type="entry name" value="PLDc_2"/>
    <property type="match status" value="2"/>
</dbReference>
<feature type="region of interest" description="Disordered" evidence="10">
    <location>
        <begin position="415"/>
        <end position="436"/>
    </location>
</feature>
<keyword evidence="13" id="KW-1185">Reference proteome</keyword>
<protein>
    <recommendedName>
        <fullName evidence="9">Cardiolipin synthase B</fullName>
        <shortName evidence="9">CL synthase</shortName>
        <ecNumber evidence="9">2.7.8.-</ecNumber>
    </recommendedName>
</protein>
<keyword evidence="3 9" id="KW-0808">Transferase</keyword>
<dbReference type="SMART" id="SM00155">
    <property type="entry name" value="PLDc"/>
    <property type="match status" value="2"/>
</dbReference>
<evidence type="ECO:0000259" key="11">
    <source>
        <dbReference type="PROSITE" id="PS50035"/>
    </source>
</evidence>
<feature type="domain" description="PLD phosphodiesterase" evidence="11">
    <location>
        <begin position="307"/>
        <end position="334"/>
    </location>
</feature>